<dbReference type="Proteomes" id="UP000030645">
    <property type="component" value="Unassembled WGS sequence"/>
</dbReference>
<organism evidence="3 4">
    <name type="scientific">Morus notabilis</name>
    <dbReference type="NCBI Taxonomy" id="981085"/>
    <lineage>
        <taxon>Eukaryota</taxon>
        <taxon>Viridiplantae</taxon>
        <taxon>Streptophyta</taxon>
        <taxon>Embryophyta</taxon>
        <taxon>Tracheophyta</taxon>
        <taxon>Spermatophyta</taxon>
        <taxon>Magnoliopsida</taxon>
        <taxon>eudicotyledons</taxon>
        <taxon>Gunneridae</taxon>
        <taxon>Pentapetalae</taxon>
        <taxon>rosids</taxon>
        <taxon>fabids</taxon>
        <taxon>Rosales</taxon>
        <taxon>Moraceae</taxon>
        <taxon>Moreae</taxon>
        <taxon>Morus</taxon>
    </lineage>
</organism>
<evidence type="ECO:0000313" key="3">
    <source>
        <dbReference type="EMBL" id="EXB37393.1"/>
    </source>
</evidence>
<proteinExistence type="predicted"/>
<protein>
    <submittedName>
        <fullName evidence="3">Uncharacterized protein</fullName>
    </submittedName>
</protein>
<evidence type="ECO:0000313" key="4">
    <source>
        <dbReference type="Proteomes" id="UP000030645"/>
    </source>
</evidence>
<sequence>MGIQNPKFPCVFLIIILMISQFSSCRHINRFITSTEEAKKTAKTTKLYSRFSWHSSAQPPEESRGHQIDPRYGASLRAVPGGPNPLHN</sequence>
<reference evidence="4" key="1">
    <citation type="submission" date="2013-01" db="EMBL/GenBank/DDBJ databases">
        <title>Draft Genome Sequence of a Mulberry Tree, Morus notabilis C.K. Schneid.</title>
        <authorList>
            <person name="He N."/>
            <person name="Zhao S."/>
        </authorList>
    </citation>
    <scope>NUCLEOTIDE SEQUENCE</scope>
</reference>
<feature type="chain" id="PRO_5004928033" evidence="2">
    <location>
        <begin position="26"/>
        <end position="88"/>
    </location>
</feature>
<keyword evidence="2" id="KW-0732">Signal</keyword>
<evidence type="ECO:0000256" key="1">
    <source>
        <dbReference type="SAM" id="MobiDB-lite"/>
    </source>
</evidence>
<dbReference type="InterPro" id="IPR055317">
    <property type="entry name" value="CLE14-like"/>
</dbReference>
<dbReference type="PANTHER" id="PTHR35472">
    <property type="match status" value="1"/>
</dbReference>
<name>W9QSB7_9ROSA</name>
<dbReference type="AlphaFoldDB" id="W9QSB7"/>
<feature type="signal peptide" evidence="2">
    <location>
        <begin position="1"/>
        <end position="25"/>
    </location>
</feature>
<evidence type="ECO:0000256" key="2">
    <source>
        <dbReference type="SAM" id="SignalP"/>
    </source>
</evidence>
<keyword evidence="4" id="KW-1185">Reference proteome</keyword>
<dbReference type="eggNOG" id="ENOG502SBSY">
    <property type="taxonomic scope" value="Eukaryota"/>
</dbReference>
<feature type="region of interest" description="Disordered" evidence="1">
    <location>
        <begin position="53"/>
        <end position="88"/>
    </location>
</feature>
<gene>
    <name evidence="3" type="ORF">L484_024321</name>
</gene>
<dbReference type="EMBL" id="KE343612">
    <property type="protein sequence ID" value="EXB37393.1"/>
    <property type="molecule type" value="Genomic_DNA"/>
</dbReference>
<dbReference type="PANTHER" id="PTHR35472:SF4">
    <property type="entry name" value="DUF19 DOMAIN-CONTAINING PROTEIN"/>
    <property type="match status" value="1"/>
</dbReference>
<accession>W9QSB7</accession>